<gene>
    <name evidence="1" type="ORF">HDID_LOCUS2065</name>
</gene>
<sequence length="288" mass="32633">MLRKHLKFGRGKESNFLALGVLIDRQFPGSEYYIDALLTALTLPAAFRKHSISATTKAVSTMPLGTLVGCTVYAELVARHLEGLLASAKSLPLADTLESSHHTLLAELQLQLLLKYAESKDGEKLFRQRLRFRYTLSHLEDCQTEKLLASLKSSSSADLFTEEYVTLLGKLNKYDEALRALVLREKNLGAALRFCAWCTNIELHQRLTEHSTLWNHQEIDEPVARSRHMKIPKSNAYTVLLKLLLTSNDPSLLEQSKKLLEMEIPFLDFVEVSVTIRQQCPIHYPKAE</sequence>
<dbReference type="Proteomes" id="UP000274504">
    <property type="component" value="Unassembled WGS sequence"/>
</dbReference>
<organism evidence="3">
    <name type="scientific">Hymenolepis diminuta</name>
    <name type="common">Rat tapeworm</name>
    <dbReference type="NCBI Taxonomy" id="6216"/>
    <lineage>
        <taxon>Eukaryota</taxon>
        <taxon>Metazoa</taxon>
        <taxon>Spiralia</taxon>
        <taxon>Lophotrochozoa</taxon>
        <taxon>Platyhelminthes</taxon>
        <taxon>Cestoda</taxon>
        <taxon>Eucestoda</taxon>
        <taxon>Cyclophyllidea</taxon>
        <taxon>Hymenolepididae</taxon>
        <taxon>Hymenolepis</taxon>
    </lineage>
</organism>
<dbReference type="STRING" id="6216.A0A0R3SC10"/>
<protein>
    <submittedName>
        <fullName evidence="3">Vps16_C domain-containing protein</fullName>
    </submittedName>
</protein>
<reference evidence="3" key="1">
    <citation type="submission" date="2016-04" db="UniProtKB">
        <authorList>
            <consortium name="WormBaseParasite"/>
        </authorList>
    </citation>
    <scope>IDENTIFICATION</scope>
</reference>
<evidence type="ECO:0000313" key="1">
    <source>
        <dbReference type="EMBL" id="VDL19526.1"/>
    </source>
</evidence>
<evidence type="ECO:0000313" key="3">
    <source>
        <dbReference type="WBParaSite" id="HDID_0000206401-mRNA-1"/>
    </source>
</evidence>
<dbReference type="WBParaSite" id="HDID_0000206401-mRNA-1">
    <property type="protein sequence ID" value="HDID_0000206401-mRNA-1"/>
    <property type="gene ID" value="HDID_0000206401"/>
</dbReference>
<evidence type="ECO:0000313" key="2">
    <source>
        <dbReference type="Proteomes" id="UP000274504"/>
    </source>
</evidence>
<proteinExistence type="predicted"/>
<dbReference type="EMBL" id="UYSG01000455">
    <property type="protein sequence ID" value="VDL19526.1"/>
    <property type="molecule type" value="Genomic_DNA"/>
</dbReference>
<name>A0A0R3SC10_HYMDI</name>
<dbReference type="AlphaFoldDB" id="A0A0R3SC10"/>
<reference evidence="1 2" key="2">
    <citation type="submission" date="2018-11" db="EMBL/GenBank/DDBJ databases">
        <authorList>
            <consortium name="Pathogen Informatics"/>
        </authorList>
    </citation>
    <scope>NUCLEOTIDE SEQUENCE [LARGE SCALE GENOMIC DNA]</scope>
</reference>
<accession>A0A0R3SC10</accession>
<dbReference type="OrthoDB" id="6264067at2759"/>